<sequence>MLELQDAIKINFSLPRLALKSKICAIYKAQGRLLARDYFITRPLPLFDNSAMDGYALKSTEQGETLFCRRRIFAGDDASDRILEPKEAIAVMTGAMIPQGADVVVPIEQAVLEGEKLTVPRPLAKNSNIRKKGEEKQAGALIAKRGERLDFGKIGLLASQGYAELEVRECCRIGVFSSGNEILEVGENARGHQIYNINAPSICALLENYDLQAQYLGILPDDFLRLESRLLSAVEGHDILITSGGASVGDADFFEKILQKNHAEIFYHKLNIKPGKPLMVARLKNCYIFCLPGNPLSGILNLLALLVPTIFYLSGARTYYPKPIIATLKEDLYLKGKRAHMILGDLREGVFTPYQQGKYSPNAISTFGACNSLVLIDHTTEYLQAGQKVGVLQYIMEFDEENQGFVN</sequence>
<evidence type="ECO:0000313" key="9">
    <source>
        <dbReference type="Proteomes" id="UP000001522"/>
    </source>
</evidence>
<dbReference type="SMART" id="SM00852">
    <property type="entry name" value="MoCF_biosynth"/>
    <property type="match status" value="1"/>
</dbReference>
<dbReference type="EC" id="2.10.1.1" evidence="6"/>
<evidence type="ECO:0000256" key="1">
    <source>
        <dbReference type="ARBA" id="ARBA00002901"/>
    </source>
</evidence>
<dbReference type="NCBIfam" id="TIGR00177">
    <property type="entry name" value="molyb_syn"/>
    <property type="match status" value="1"/>
</dbReference>
<evidence type="ECO:0000259" key="7">
    <source>
        <dbReference type="SMART" id="SM00852"/>
    </source>
</evidence>
<evidence type="ECO:0000256" key="3">
    <source>
        <dbReference type="ARBA" id="ARBA00010763"/>
    </source>
</evidence>
<dbReference type="InterPro" id="IPR036688">
    <property type="entry name" value="MoeA_C_domain_IV_sf"/>
</dbReference>
<gene>
    <name evidence="8" type="primary">moeA</name>
    <name evidence="8" type="ordered locus">HMU13220</name>
</gene>
<evidence type="ECO:0000313" key="8">
    <source>
        <dbReference type="EMBL" id="CBG40576.1"/>
    </source>
</evidence>
<dbReference type="Pfam" id="PF03453">
    <property type="entry name" value="MoeA_N"/>
    <property type="match status" value="1"/>
</dbReference>
<name>D3UJA1_HELM1</name>
<comment type="similarity">
    <text evidence="3 6">Belongs to the MoeA family.</text>
</comment>
<keyword evidence="4 6" id="KW-0501">Molybdenum cofactor biosynthesis</keyword>
<dbReference type="GO" id="GO:0046872">
    <property type="term" value="F:metal ion binding"/>
    <property type="evidence" value="ECO:0007669"/>
    <property type="project" value="UniProtKB-UniRule"/>
</dbReference>
<dbReference type="PROSITE" id="PS01079">
    <property type="entry name" value="MOCF_BIOSYNTHESIS_2"/>
    <property type="match status" value="1"/>
</dbReference>
<dbReference type="Proteomes" id="UP000001522">
    <property type="component" value="Chromosome"/>
</dbReference>
<dbReference type="InterPro" id="IPR038987">
    <property type="entry name" value="MoeA-like"/>
</dbReference>
<evidence type="ECO:0000256" key="6">
    <source>
        <dbReference type="RuleBase" id="RU365090"/>
    </source>
</evidence>
<dbReference type="UniPathway" id="UPA00344"/>
<dbReference type="InterPro" id="IPR036425">
    <property type="entry name" value="MoaB/Mog-like_dom_sf"/>
</dbReference>
<keyword evidence="6" id="KW-0479">Metal-binding</keyword>
<dbReference type="HOGENOM" id="CLU_010186_7_1_7"/>
<comment type="cofactor">
    <cofactor evidence="6">
        <name>Mg(2+)</name>
        <dbReference type="ChEBI" id="CHEBI:18420"/>
    </cofactor>
</comment>
<keyword evidence="9" id="KW-1185">Reference proteome</keyword>
<dbReference type="PANTHER" id="PTHR10192">
    <property type="entry name" value="MOLYBDOPTERIN BIOSYNTHESIS PROTEIN"/>
    <property type="match status" value="1"/>
</dbReference>
<dbReference type="Gene3D" id="2.170.190.11">
    <property type="entry name" value="Molybdopterin biosynthesis moea protein, domain 3"/>
    <property type="match status" value="1"/>
</dbReference>
<dbReference type="SUPFAM" id="SSF53218">
    <property type="entry name" value="Molybdenum cofactor biosynthesis proteins"/>
    <property type="match status" value="1"/>
</dbReference>
<dbReference type="Gene3D" id="2.40.340.10">
    <property type="entry name" value="MoeA, C-terminal, domain IV"/>
    <property type="match status" value="1"/>
</dbReference>
<dbReference type="Gene3D" id="3.40.980.10">
    <property type="entry name" value="MoaB/Mog-like domain"/>
    <property type="match status" value="1"/>
</dbReference>
<dbReference type="GO" id="GO:0006777">
    <property type="term" value="P:Mo-molybdopterin cofactor biosynthetic process"/>
    <property type="evidence" value="ECO:0007669"/>
    <property type="project" value="UniProtKB-UniRule"/>
</dbReference>
<dbReference type="InterPro" id="IPR005110">
    <property type="entry name" value="MoeA_linker/N"/>
</dbReference>
<organism evidence="8 9">
    <name type="scientific">Helicobacter mustelae (strain ATCC 43772 / CCUG 25715 / CIP 103759 / LMG 18044 / NCTC 12198 / R85-136P)</name>
    <name type="common">Campylobacter mustelae</name>
    <dbReference type="NCBI Taxonomy" id="679897"/>
    <lineage>
        <taxon>Bacteria</taxon>
        <taxon>Pseudomonadati</taxon>
        <taxon>Campylobacterota</taxon>
        <taxon>Epsilonproteobacteria</taxon>
        <taxon>Campylobacterales</taxon>
        <taxon>Helicobacteraceae</taxon>
        <taxon>Helicobacter</taxon>
    </lineage>
</organism>
<comment type="catalytic activity">
    <reaction evidence="5">
        <text>adenylyl-molybdopterin + molybdate = Mo-molybdopterin + AMP + H(+)</text>
        <dbReference type="Rhea" id="RHEA:35047"/>
        <dbReference type="ChEBI" id="CHEBI:15378"/>
        <dbReference type="ChEBI" id="CHEBI:36264"/>
        <dbReference type="ChEBI" id="CHEBI:62727"/>
        <dbReference type="ChEBI" id="CHEBI:71302"/>
        <dbReference type="ChEBI" id="CHEBI:456215"/>
        <dbReference type="EC" id="2.10.1.1"/>
    </reaction>
</comment>
<proteinExistence type="inferred from homology"/>
<reference evidence="8 9" key="1">
    <citation type="journal article" date="2010" name="BMC Genomics">
        <title>Comparative genomics and proteomics of Helicobacter mustelae, an ulcerogenic and carcinogenic gastric pathogen.</title>
        <authorList>
            <person name="O'Toole P.W."/>
            <person name="Snelling W.J."/>
            <person name="Canchaya C."/>
            <person name="Forde B.M."/>
            <person name="Hardie K.R."/>
            <person name="Josenhans C."/>
            <person name="Graham R.L.J."/>
            <person name="McMullan G."/>
            <person name="Parkhill J."/>
            <person name="Belda E."/>
            <person name="Bentley S.D."/>
        </authorList>
    </citation>
    <scope>NUCLEOTIDE SEQUENCE [LARGE SCALE GENOMIC DNA]</scope>
    <source>
        <strain evidence="9">ATCC 43772 / LMG 18044 / NCTC 12198 / 12198</strain>
    </source>
</reference>
<dbReference type="RefSeq" id="WP_013023643.1">
    <property type="nucleotide sequence ID" value="NC_013949.1"/>
</dbReference>
<dbReference type="InterPro" id="IPR036135">
    <property type="entry name" value="MoeA_linker/N_sf"/>
</dbReference>
<dbReference type="AlphaFoldDB" id="D3UJA1"/>
<comment type="pathway">
    <text evidence="2 6">Cofactor biosynthesis; molybdopterin biosynthesis.</text>
</comment>
<evidence type="ECO:0000256" key="2">
    <source>
        <dbReference type="ARBA" id="ARBA00005046"/>
    </source>
</evidence>
<dbReference type="eggNOG" id="COG0303">
    <property type="taxonomic scope" value="Bacteria"/>
</dbReference>
<dbReference type="InterPro" id="IPR001453">
    <property type="entry name" value="MoaB/Mog_dom"/>
</dbReference>
<evidence type="ECO:0000256" key="4">
    <source>
        <dbReference type="ARBA" id="ARBA00023150"/>
    </source>
</evidence>
<dbReference type="CDD" id="cd00887">
    <property type="entry name" value="MoeA"/>
    <property type="match status" value="1"/>
</dbReference>
<keyword evidence="6" id="KW-0460">Magnesium</keyword>
<comment type="function">
    <text evidence="1 6">Catalyzes the insertion of molybdate into adenylated molybdopterin with the concomitant release of AMP.</text>
</comment>
<dbReference type="SUPFAM" id="SSF63882">
    <property type="entry name" value="MoeA N-terminal region -like"/>
    <property type="match status" value="1"/>
</dbReference>
<dbReference type="GO" id="GO:0005829">
    <property type="term" value="C:cytosol"/>
    <property type="evidence" value="ECO:0007669"/>
    <property type="project" value="TreeGrafter"/>
</dbReference>
<dbReference type="STRING" id="679897.HMU13220"/>
<keyword evidence="6" id="KW-0808">Transferase</keyword>
<accession>D3UJA1</accession>
<dbReference type="Pfam" id="PF00994">
    <property type="entry name" value="MoCF_biosynth"/>
    <property type="match status" value="1"/>
</dbReference>
<keyword evidence="6" id="KW-0500">Molybdenum</keyword>
<dbReference type="Gene3D" id="3.90.105.10">
    <property type="entry name" value="Molybdopterin biosynthesis moea protein, domain 2"/>
    <property type="match status" value="1"/>
</dbReference>
<dbReference type="InterPro" id="IPR008284">
    <property type="entry name" value="MoCF_biosynth_CS"/>
</dbReference>
<dbReference type="SUPFAM" id="SSF63867">
    <property type="entry name" value="MoeA C-terminal domain-like"/>
    <property type="match status" value="1"/>
</dbReference>
<dbReference type="GO" id="GO:0061599">
    <property type="term" value="F:molybdopterin molybdotransferase activity"/>
    <property type="evidence" value="ECO:0007669"/>
    <property type="project" value="UniProtKB-UniRule"/>
</dbReference>
<protein>
    <recommendedName>
        <fullName evidence="6">Molybdopterin molybdenumtransferase</fullName>
        <ecNumber evidence="6">2.10.1.1</ecNumber>
    </recommendedName>
</protein>
<dbReference type="PANTHER" id="PTHR10192:SF5">
    <property type="entry name" value="GEPHYRIN"/>
    <property type="match status" value="1"/>
</dbReference>
<evidence type="ECO:0000256" key="5">
    <source>
        <dbReference type="ARBA" id="ARBA00047317"/>
    </source>
</evidence>
<dbReference type="EMBL" id="FN555004">
    <property type="protein sequence ID" value="CBG40576.1"/>
    <property type="molecule type" value="Genomic_DNA"/>
</dbReference>
<dbReference type="KEGG" id="hms:HMU13220"/>
<feature type="domain" description="MoaB/Mog" evidence="7">
    <location>
        <begin position="174"/>
        <end position="312"/>
    </location>
</feature>